<dbReference type="Proteomes" id="UP000027586">
    <property type="component" value="Unassembled WGS sequence"/>
</dbReference>
<evidence type="ECO:0000313" key="2">
    <source>
        <dbReference type="EMBL" id="CDH59721.1"/>
    </source>
</evidence>
<reference evidence="2" key="1">
    <citation type="submission" date="2013-08" db="EMBL/GenBank/DDBJ databases">
        <title>Gene expansion shapes genome architecture in the human pathogen Lichtheimia corymbifera: an evolutionary genomics analysis in the ancient terrestrial Mucorales (Mucoromycotina).</title>
        <authorList>
            <person name="Schwartze V.U."/>
            <person name="Winter S."/>
            <person name="Shelest E."/>
            <person name="Marcet-Houben M."/>
            <person name="Horn F."/>
            <person name="Wehner S."/>
            <person name="Hoffmann K."/>
            <person name="Riege K."/>
            <person name="Sammeth M."/>
            <person name="Nowrousian M."/>
            <person name="Valiante V."/>
            <person name="Linde J."/>
            <person name="Jacobsen I.D."/>
            <person name="Marz M."/>
            <person name="Brakhage A.A."/>
            <person name="Gabaldon T."/>
            <person name="Bocker S."/>
            <person name="Voigt K."/>
        </authorList>
    </citation>
    <scope>NUCLEOTIDE SEQUENCE [LARGE SCALE GENOMIC DNA]</scope>
    <source>
        <strain evidence="2">FSU 9682</strain>
    </source>
</reference>
<comment type="caution">
    <text evidence="2">The sequence shown here is derived from an EMBL/GenBank/DDBJ whole genome shotgun (WGS) entry which is preliminary data.</text>
</comment>
<feature type="compositionally biased region" description="Acidic residues" evidence="1">
    <location>
        <begin position="293"/>
        <end position="304"/>
    </location>
</feature>
<gene>
    <name evidence="2" type="ORF">LCOR_10526.1</name>
</gene>
<dbReference type="STRING" id="1263082.A0A068SEN5"/>
<feature type="compositionally biased region" description="Low complexity" evidence="1">
    <location>
        <begin position="38"/>
        <end position="59"/>
    </location>
</feature>
<organism evidence="2 3">
    <name type="scientific">Lichtheimia corymbifera JMRC:FSU:9682</name>
    <dbReference type="NCBI Taxonomy" id="1263082"/>
    <lineage>
        <taxon>Eukaryota</taxon>
        <taxon>Fungi</taxon>
        <taxon>Fungi incertae sedis</taxon>
        <taxon>Mucoromycota</taxon>
        <taxon>Mucoromycotina</taxon>
        <taxon>Mucoromycetes</taxon>
        <taxon>Mucorales</taxon>
        <taxon>Lichtheimiaceae</taxon>
        <taxon>Lichtheimia</taxon>
    </lineage>
</organism>
<proteinExistence type="predicted"/>
<dbReference type="EMBL" id="CBTN010000074">
    <property type="protein sequence ID" value="CDH59721.1"/>
    <property type="molecule type" value="Genomic_DNA"/>
</dbReference>
<protein>
    <submittedName>
        <fullName evidence="2">Uncharacterized protein</fullName>
    </submittedName>
</protein>
<evidence type="ECO:0000256" key="1">
    <source>
        <dbReference type="SAM" id="MobiDB-lite"/>
    </source>
</evidence>
<dbReference type="VEuPathDB" id="FungiDB:LCOR_10526.1"/>
<accession>A0A068SEN5</accession>
<evidence type="ECO:0000313" key="3">
    <source>
        <dbReference type="Proteomes" id="UP000027586"/>
    </source>
</evidence>
<dbReference type="AlphaFoldDB" id="A0A068SEN5"/>
<feature type="region of interest" description="Disordered" evidence="1">
    <location>
        <begin position="285"/>
        <end position="314"/>
    </location>
</feature>
<sequence>MQHRQDPSVWSLDKLLDDMSIESKHNVHVVTPSRLSHHSSIASSASSSSTHSRQSTFSIPEPTSPIRSQHIRIPVTQYQVPNAYDDDDQPSYTSASIEPKQQHFSVASFGMTSNCARLFFDHPCEHLYDVEWSVQNSNNDTLLTLMQFPADRSCKTELMALGHRLGITTLLIYTNMSNFDSLYTQMDVLHNCMPEDNNDQWLQHLLFVFDQSDTPTSLMEQESKHVIERIIPYLRSRYKLHKDPGAVFVTSTPAVVRHPQYGATYQAQCKNVLWEAINKLHREFGRWRPNNDSSDDDDDDDDDDLRLLQMRKQS</sequence>
<name>A0A068SEN5_9FUNG</name>
<dbReference type="OrthoDB" id="2243808at2759"/>
<keyword evidence="3" id="KW-1185">Reference proteome</keyword>
<feature type="region of interest" description="Disordered" evidence="1">
    <location>
        <begin position="30"/>
        <end position="70"/>
    </location>
</feature>